<dbReference type="Proteomes" id="UP000000763">
    <property type="component" value="Chromosome 2"/>
</dbReference>
<gene>
    <name evidence="2" type="primary">P0613F08.31</name>
</gene>
<evidence type="ECO:0000313" key="2">
    <source>
        <dbReference type="EMBL" id="BAD27967.1"/>
    </source>
</evidence>
<proteinExistence type="predicted"/>
<name>Q6ETQ3_ORYSJ</name>
<accession>Q6ETQ3</accession>
<feature type="compositionally biased region" description="Gly residues" evidence="1">
    <location>
        <begin position="1"/>
        <end position="20"/>
    </location>
</feature>
<evidence type="ECO:0000256" key="1">
    <source>
        <dbReference type="SAM" id="MobiDB-lite"/>
    </source>
</evidence>
<feature type="compositionally biased region" description="Basic and acidic residues" evidence="1">
    <location>
        <begin position="79"/>
        <end position="89"/>
    </location>
</feature>
<feature type="compositionally biased region" description="Basic and acidic residues" evidence="1">
    <location>
        <begin position="37"/>
        <end position="46"/>
    </location>
</feature>
<dbReference type="EMBL" id="AP004801">
    <property type="protein sequence ID" value="BAD27967.1"/>
    <property type="molecule type" value="Genomic_DNA"/>
</dbReference>
<feature type="region of interest" description="Disordered" evidence="1">
    <location>
        <begin position="1"/>
        <end position="95"/>
    </location>
</feature>
<evidence type="ECO:0000313" key="3">
    <source>
        <dbReference type="Proteomes" id="UP000000763"/>
    </source>
</evidence>
<dbReference type="AlphaFoldDB" id="Q6ETQ3"/>
<feature type="compositionally biased region" description="Gly residues" evidence="1">
    <location>
        <begin position="54"/>
        <end position="63"/>
    </location>
</feature>
<sequence>MGVDGRCGGGGGGRRGGGGPVLASARSGGVEAAVARQRWEGRRAGRDALPSARSGGGTRGGGALPPSDLEGGMRWRPGGKRDVGCEWDRLSTGGG</sequence>
<reference evidence="3" key="1">
    <citation type="journal article" date="2005" name="Nature">
        <title>The map-based sequence of the rice genome.</title>
        <authorList>
            <consortium name="International rice genome sequencing project (IRGSP)"/>
            <person name="Matsumoto T."/>
            <person name="Wu J."/>
            <person name="Kanamori H."/>
            <person name="Katayose Y."/>
            <person name="Fujisawa M."/>
            <person name="Namiki N."/>
            <person name="Mizuno H."/>
            <person name="Yamamoto K."/>
            <person name="Antonio B.A."/>
            <person name="Baba T."/>
            <person name="Sakata K."/>
            <person name="Nagamura Y."/>
            <person name="Aoki H."/>
            <person name="Arikawa K."/>
            <person name="Arita K."/>
            <person name="Bito T."/>
            <person name="Chiden Y."/>
            <person name="Fujitsuka N."/>
            <person name="Fukunaka R."/>
            <person name="Hamada M."/>
            <person name="Harada C."/>
            <person name="Hayashi A."/>
            <person name="Hijishita S."/>
            <person name="Honda M."/>
            <person name="Hosokawa S."/>
            <person name="Ichikawa Y."/>
            <person name="Idonuma A."/>
            <person name="Iijima M."/>
            <person name="Ikeda M."/>
            <person name="Ikeno M."/>
            <person name="Ito K."/>
            <person name="Ito S."/>
            <person name="Ito T."/>
            <person name="Ito Y."/>
            <person name="Ito Y."/>
            <person name="Iwabuchi A."/>
            <person name="Kamiya K."/>
            <person name="Karasawa W."/>
            <person name="Kurita K."/>
            <person name="Katagiri S."/>
            <person name="Kikuta A."/>
            <person name="Kobayashi H."/>
            <person name="Kobayashi N."/>
            <person name="Machita K."/>
            <person name="Maehara T."/>
            <person name="Masukawa M."/>
            <person name="Mizubayashi T."/>
            <person name="Mukai Y."/>
            <person name="Nagasaki H."/>
            <person name="Nagata Y."/>
            <person name="Naito S."/>
            <person name="Nakashima M."/>
            <person name="Nakama Y."/>
            <person name="Nakamichi Y."/>
            <person name="Nakamura M."/>
            <person name="Meguro A."/>
            <person name="Negishi M."/>
            <person name="Ohta I."/>
            <person name="Ohta T."/>
            <person name="Okamoto M."/>
            <person name="Ono N."/>
            <person name="Saji S."/>
            <person name="Sakaguchi M."/>
            <person name="Sakai K."/>
            <person name="Shibata M."/>
            <person name="Shimokawa T."/>
            <person name="Song J."/>
            <person name="Takazaki Y."/>
            <person name="Terasawa K."/>
            <person name="Tsugane M."/>
            <person name="Tsuji K."/>
            <person name="Ueda S."/>
            <person name="Waki K."/>
            <person name="Yamagata H."/>
            <person name="Yamamoto M."/>
            <person name="Yamamoto S."/>
            <person name="Yamane H."/>
            <person name="Yoshiki S."/>
            <person name="Yoshihara R."/>
            <person name="Yukawa K."/>
            <person name="Zhong H."/>
            <person name="Yano M."/>
            <person name="Yuan Q."/>
            <person name="Ouyang S."/>
            <person name="Liu J."/>
            <person name="Jones K.M."/>
            <person name="Gansberger K."/>
            <person name="Moffat K."/>
            <person name="Hill J."/>
            <person name="Bera J."/>
            <person name="Fadrosh D."/>
            <person name="Jin S."/>
            <person name="Johri S."/>
            <person name="Kim M."/>
            <person name="Overton L."/>
            <person name="Reardon M."/>
            <person name="Tsitrin T."/>
            <person name="Vuong H."/>
            <person name="Weaver B."/>
            <person name="Ciecko A."/>
            <person name="Tallon L."/>
            <person name="Jackson J."/>
            <person name="Pai G."/>
            <person name="Aken S.V."/>
            <person name="Utterback T."/>
            <person name="Reidmuller S."/>
            <person name="Feldblyum T."/>
            <person name="Hsiao J."/>
            <person name="Zismann V."/>
            <person name="Iobst S."/>
            <person name="de Vazeille A.R."/>
            <person name="Buell C.R."/>
            <person name="Ying K."/>
            <person name="Li Y."/>
            <person name="Lu T."/>
            <person name="Huang Y."/>
            <person name="Zhao Q."/>
            <person name="Feng Q."/>
            <person name="Zhang L."/>
            <person name="Zhu J."/>
            <person name="Weng Q."/>
            <person name="Mu J."/>
            <person name="Lu Y."/>
            <person name="Fan D."/>
            <person name="Liu Y."/>
            <person name="Guan J."/>
            <person name="Zhang Y."/>
            <person name="Yu S."/>
            <person name="Liu X."/>
            <person name="Zhang Y."/>
            <person name="Hong G."/>
            <person name="Han B."/>
            <person name="Choisne N."/>
            <person name="Demange N."/>
            <person name="Orjeda G."/>
            <person name="Samain S."/>
            <person name="Cattolico L."/>
            <person name="Pelletier E."/>
            <person name="Couloux A."/>
            <person name="Segurens B."/>
            <person name="Wincker P."/>
            <person name="D'Hont A."/>
            <person name="Scarpelli C."/>
            <person name="Weissenbach J."/>
            <person name="Salanoubat M."/>
            <person name="Quetier F."/>
            <person name="Yu Y."/>
            <person name="Kim H.R."/>
            <person name="Rambo T."/>
            <person name="Currie J."/>
            <person name="Collura K."/>
            <person name="Luo M."/>
            <person name="Yang T."/>
            <person name="Ammiraju J.S.S."/>
            <person name="Engler F."/>
            <person name="Soderlund C."/>
            <person name="Wing R.A."/>
            <person name="Palmer L.E."/>
            <person name="de la Bastide M."/>
            <person name="Spiegel L."/>
            <person name="Nascimento L."/>
            <person name="Zutavern T."/>
            <person name="O'Shaughnessy A."/>
            <person name="Dike S."/>
            <person name="Dedhia N."/>
            <person name="Preston R."/>
            <person name="Balija V."/>
            <person name="McCombie W.R."/>
            <person name="Chow T."/>
            <person name="Chen H."/>
            <person name="Chung M."/>
            <person name="Chen C."/>
            <person name="Shaw J."/>
            <person name="Wu H."/>
            <person name="Hsiao K."/>
            <person name="Chao Y."/>
            <person name="Chu M."/>
            <person name="Cheng C."/>
            <person name="Hour A."/>
            <person name="Lee P."/>
            <person name="Lin S."/>
            <person name="Lin Y."/>
            <person name="Liou J."/>
            <person name="Liu S."/>
            <person name="Hsing Y."/>
            <person name="Raghuvanshi S."/>
            <person name="Mohanty A."/>
            <person name="Bharti A.K."/>
            <person name="Gaur A."/>
            <person name="Gupta V."/>
            <person name="Kumar D."/>
            <person name="Ravi V."/>
            <person name="Vij S."/>
            <person name="Kapur A."/>
            <person name="Khurana P."/>
            <person name="Khurana P."/>
            <person name="Khurana J.P."/>
            <person name="Tyagi A.K."/>
            <person name="Gaikwad K."/>
            <person name="Singh A."/>
            <person name="Dalal V."/>
            <person name="Srivastava S."/>
            <person name="Dixit A."/>
            <person name="Pal A.K."/>
            <person name="Ghazi I.A."/>
            <person name="Yadav M."/>
            <person name="Pandit A."/>
            <person name="Bhargava A."/>
            <person name="Sureshbabu K."/>
            <person name="Batra K."/>
            <person name="Sharma T.R."/>
            <person name="Mohapatra T."/>
            <person name="Singh N.K."/>
            <person name="Messing J."/>
            <person name="Nelson A.B."/>
            <person name="Fuks G."/>
            <person name="Kavchok S."/>
            <person name="Keizer G."/>
            <person name="Linton E."/>
            <person name="Llaca V."/>
            <person name="Song R."/>
            <person name="Tanyolac B."/>
            <person name="Young S."/>
            <person name="Ho-Il K."/>
            <person name="Hahn J.H."/>
            <person name="Sangsakoo G."/>
            <person name="Vanavichit A."/>
            <person name="de Mattos Luiz.A.T."/>
            <person name="Zimmer P.D."/>
            <person name="Malone G."/>
            <person name="Dellagostin O."/>
            <person name="de Oliveira A.C."/>
            <person name="Bevan M."/>
            <person name="Bancroft I."/>
            <person name="Minx P."/>
            <person name="Cordum H."/>
            <person name="Wilson R."/>
            <person name="Cheng Z."/>
            <person name="Jin W."/>
            <person name="Jiang J."/>
            <person name="Leong S.A."/>
            <person name="Iwama H."/>
            <person name="Gojobori T."/>
            <person name="Itoh T."/>
            <person name="Niimura Y."/>
            <person name="Fujii Y."/>
            <person name="Habara T."/>
            <person name="Sakai H."/>
            <person name="Sato Y."/>
            <person name="Wilson G."/>
            <person name="Kumar K."/>
            <person name="McCouch S."/>
            <person name="Juretic N."/>
            <person name="Hoen D."/>
            <person name="Wright S."/>
            <person name="Bruskiewich R."/>
            <person name="Bureau T."/>
            <person name="Miyao A."/>
            <person name="Hirochika H."/>
            <person name="Nishikawa T."/>
            <person name="Kadowaki K."/>
            <person name="Sugiura M."/>
            <person name="Burr B."/>
            <person name="Sasaki T."/>
        </authorList>
    </citation>
    <scope>NUCLEOTIDE SEQUENCE [LARGE SCALE GENOMIC DNA]</scope>
    <source>
        <strain evidence="3">cv. Nipponbare</strain>
    </source>
</reference>
<organism evidence="2 3">
    <name type="scientific">Oryza sativa subsp. japonica</name>
    <name type="common">Rice</name>
    <dbReference type="NCBI Taxonomy" id="39947"/>
    <lineage>
        <taxon>Eukaryota</taxon>
        <taxon>Viridiplantae</taxon>
        <taxon>Streptophyta</taxon>
        <taxon>Embryophyta</taxon>
        <taxon>Tracheophyta</taxon>
        <taxon>Spermatophyta</taxon>
        <taxon>Magnoliopsida</taxon>
        <taxon>Liliopsida</taxon>
        <taxon>Poales</taxon>
        <taxon>Poaceae</taxon>
        <taxon>BOP clade</taxon>
        <taxon>Oryzoideae</taxon>
        <taxon>Oryzeae</taxon>
        <taxon>Oryzinae</taxon>
        <taxon>Oryza</taxon>
        <taxon>Oryza sativa</taxon>
    </lineage>
</organism>
<protein>
    <submittedName>
        <fullName evidence="2">Uncharacterized protein</fullName>
    </submittedName>
</protein>
<reference evidence="3" key="2">
    <citation type="journal article" date="2008" name="Nucleic Acids Res.">
        <title>The rice annotation project database (RAP-DB): 2008 update.</title>
        <authorList>
            <consortium name="The rice annotation project (RAP)"/>
        </authorList>
    </citation>
    <scope>GENOME REANNOTATION</scope>
    <source>
        <strain evidence="3">cv. Nipponbare</strain>
    </source>
</reference>